<evidence type="ECO:0000313" key="1">
    <source>
        <dbReference type="EMBL" id="KAJ5477233.1"/>
    </source>
</evidence>
<name>A0A9X0BNY5_9EURO</name>
<proteinExistence type="predicted"/>
<evidence type="ECO:0000313" key="2">
    <source>
        <dbReference type="Proteomes" id="UP001148312"/>
    </source>
</evidence>
<dbReference type="EMBL" id="JAPWDQ010000010">
    <property type="protein sequence ID" value="KAJ5477233.1"/>
    <property type="molecule type" value="Genomic_DNA"/>
</dbReference>
<dbReference type="RefSeq" id="XP_056787777.1">
    <property type="nucleotide sequence ID" value="XM_056936978.1"/>
</dbReference>
<dbReference type="Proteomes" id="UP001148312">
    <property type="component" value="Unassembled WGS sequence"/>
</dbReference>
<reference evidence="1" key="2">
    <citation type="journal article" date="2023" name="IMA Fungus">
        <title>Comparative genomic study of the Penicillium genus elucidates a diverse pangenome and 15 lateral gene transfer events.</title>
        <authorList>
            <person name="Petersen C."/>
            <person name="Sorensen T."/>
            <person name="Nielsen M.R."/>
            <person name="Sondergaard T.E."/>
            <person name="Sorensen J.L."/>
            <person name="Fitzpatrick D.A."/>
            <person name="Frisvad J.C."/>
            <person name="Nielsen K.L."/>
        </authorList>
    </citation>
    <scope>NUCLEOTIDE SEQUENCE</scope>
    <source>
        <strain evidence="1">IBT 30728</strain>
    </source>
</reference>
<protein>
    <submittedName>
        <fullName evidence="1">Uncharacterized protein</fullName>
    </submittedName>
</protein>
<gene>
    <name evidence="1" type="ORF">N7539_007377</name>
</gene>
<dbReference type="AlphaFoldDB" id="A0A9X0BNY5"/>
<comment type="caution">
    <text evidence="1">The sequence shown here is derived from an EMBL/GenBank/DDBJ whole genome shotgun (WGS) entry which is preliminary data.</text>
</comment>
<reference evidence="1" key="1">
    <citation type="submission" date="2022-12" db="EMBL/GenBank/DDBJ databases">
        <authorList>
            <person name="Petersen C."/>
        </authorList>
    </citation>
    <scope>NUCLEOTIDE SEQUENCE</scope>
    <source>
        <strain evidence="1">IBT 30728</strain>
    </source>
</reference>
<keyword evidence="2" id="KW-1185">Reference proteome</keyword>
<sequence>MAHVSIIVQYEGGRAAVASQGCGSHLPSTSSKLRKLHGQDFQMPEVSPGLIEDVAAHLQFAQVHTRLLYSVHCTTIFFIQSPTQTSKSHRAVPSSVLLRRFAFESIAQSCRSAQCPVPTAQCPRFRAVSPPPSSPRPRLRIKLSWSRSSRSSALI</sequence>
<dbReference type="GeneID" id="81627227"/>
<organism evidence="1 2">
    <name type="scientific">Penicillium diatomitis</name>
    <dbReference type="NCBI Taxonomy" id="2819901"/>
    <lineage>
        <taxon>Eukaryota</taxon>
        <taxon>Fungi</taxon>
        <taxon>Dikarya</taxon>
        <taxon>Ascomycota</taxon>
        <taxon>Pezizomycotina</taxon>
        <taxon>Eurotiomycetes</taxon>
        <taxon>Eurotiomycetidae</taxon>
        <taxon>Eurotiales</taxon>
        <taxon>Aspergillaceae</taxon>
        <taxon>Penicillium</taxon>
    </lineage>
</organism>
<accession>A0A9X0BNY5</accession>